<dbReference type="InterPro" id="IPR022122">
    <property type="entry name" value="DUF3657"/>
</dbReference>
<feature type="region of interest" description="Disordered" evidence="2">
    <location>
        <begin position="496"/>
        <end position="527"/>
    </location>
</feature>
<dbReference type="FunFam" id="3.40.50.1820:FF:000004">
    <property type="entry name" value="Protein FAM135A isoform a"/>
    <property type="match status" value="1"/>
</dbReference>
<dbReference type="InterPro" id="IPR044294">
    <property type="entry name" value="Lipase-like"/>
</dbReference>
<keyword evidence="5" id="KW-1185">Reference proteome</keyword>
<evidence type="ECO:0000256" key="1">
    <source>
        <dbReference type="ARBA" id="ARBA00007949"/>
    </source>
</evidence>
<dbReference type="InterPro" id="IPR029058">
    <property type="entry name" value="AB_hydrolase_fold"/>
</dbReference>
<dbReference type="Proteomes" id="UP001187531">
    <property type="component" value="Unassembled WGS sequence"/>
</dbReference>
<dbReference type="Gene3D" id="3.40.50.1820">
    <property type="entry name" value="alpha/beta hydrolase"/>
    <property type="match status" value="1"/>
</dbReference>
<dbReference type="SUPFAM" id="SSF53474">
    <property type="entry name" value="alpha/beta-Hydrolases"/>
    <property type="match status" value="1"/>
</dbReference>
<name>A0AA88I977_ARTSF</name>
<evidence type="ECO:0000313" key="5">
    <source>
        <dbReference type="Proteomes" id="UP001187531"/>
    </source>
</evidence>
<evidence type="ECO:0000256" key="2">
    <source>
        <dbReference type="SAM" id="MobiDB-lite"/>
    </source>
</evidence>
<dbReference type="PANTHER" id="PTHR12482:SF5">
    <property type="entry name" value="DUF676 DOMAIN-CONTAINING PROTEIN"/>
    <property type="match status" value="1"/>
</dbReference>
<dbReference type="Pfam" id="PF05057">
    <property type="entry name" value="DUF676"/>
    <property type="match status" value="1"/>
</dbReference>
<protein>
    <recommendedName>
        <fullName evidence="3">DUF676 domain-containing protein</fullName>
    </recommendedName>
</protein>
<sequence>MGDLQASVEFFVELGKFYNVDLFQRGIYQIRSTIRTSAKTLSRCEVTLKNRPITTQVTNKRANAINSILYPAVVTSGYLISKTFQILYKSEDVYLNDLAVFKLNILVDSSKVEESIAKAEFTLVLELWFTDQGYDIHDSQAIICVSQRALQIHFSPSKGLYYHLPVLFDCFHLGAVTVSGFGAITTIHQPSIKKGILSVVQSCAPKSSKTWNGSKTLPALKFVDATMESVLFGSINSIKCNSSMSSFSLRFAHARQIHRNVCLLLLSAADTLRSQMRLLSSLLLAKQRPAIPPCDAPQVRLQKMVDEAEILDSEEDFILLANSHVTRLCAENIVLWRLFQESFATNESVQLYFAKQHHQQRVKRFSEGFYVIDNPRKSASGCYDANSQSYQYITDMLRKSRYLALLPSLLVHCSETNGDSTTLPIIFEDRYQETVEFARRRSLVAKSTDGLSSSCVDIWLSGLTTDNEPSEKYFGKPQKRPMLKPLVLASNGNQNVLKSPSLDSQPIYDTASSDIRTRSSSNSEMKNEVEIRPKIETRGNMSKCAVQSEEIVNETRRSTGLESDSMVSTQGIKSENIYMSLSECLTDTRRLTQVDNHKSDKPSMMRQGSKLWMLKEKSLSRSSVFNSTPMLKNYCAIRSSKYFEPVSKPPPRKDKVMSLKDVRSLSSISFKNRSYRLSDREKLCQKPFFRRRRSNPFPKTNLSVVLVSYRKLEPNQEKRKLSASESLPELKSIMDYKPSSHSFSDPGLDTVLSYSSPLSGGLAASTSGLGSMADSESSSRKMRKRHSSDESSSNSAFTAASKSTSERHRRVWKSNLLKLDVATKNSSSDVSSECSGWVSNCSRASSTDLSSQVTSPIETNTFVTVHESSQYISNQSLNQTNSGDHQAEKVKTSVVSKCVGNICVETNKEEKTEHPLAPPVQFRDPPLNRSRTFHHTLTIQTMSMCSPDMPSQVKNNYPGSLHRHQRSKSSPGVTLEKKQNNLEKEREMLANNERNAIPLQSEIELVPLRVDGLKITNIQRAIAPIFNQSASSAEKKREEMNMLALERILNDLAKSKKRDGRDSVFSLRGQQSLTQSASSFSNGSPLSFQECKSLPGTFNHTALARKKSKSQGEVFAVTGRELSCDCYNSVDGEKRLKEKLASVIGDDMLNFIKAKEDFKRIANISGILYSDLPGHSNFGLPYFSVADDQRPLSPDGLHLVVCVHGLDGNSSDLRLVRTYLELALPGSNLEFLMSERNQGGTFASFEMMTDRLVSEILYHIEAYSLNPKRISFIGHSLGAVLIRSAITRSQMKHLWPRFHTYLSLSGPHLGTLYNSSGLVNAGMWLIQRLKKSGSLYQLSMKDSEDIRQTFLFKLARNSQLHLFKNVVLCGSAQDRYVPLHSARIELCKAAVRDVSIVGLAYQDMVRSIIQPIIDRPEVNLVRYDIHHSLPNGTNTIIGRAAHIAVLDSELFLEKFFLVAGAKYFQ</sequence>
<evidence type="ECO:0000259" key="3">
    <source>
        <dbReference type="Pfam" id="PF05057"/>
    </source>
</evidence>
<comment type="similarity">
    <text evidence="1">Belongs to the FAM135 family.</text>
</comment>
<evidence type="ECO:0000313" key="4">
    <source>
        <dbReference type="EMBL" id="KAK2724220.1"/>
    </source>
</evidence>
<dbReference type="InterPro" id="IPR007751">
    <property type="entry name" value="DUF676_lipase-like"/>
</dbReference>
<reference evidence="4" key="1">
    <citation type="submission" date="2023-07" db="EMBL/GenBank/DDBJ databases">
        <title>Chromosome-level genome assembly of Artemia franciscana.</title>
        <authorList>
            <person name="Jo E."/>
        </authorList>
    </citation>
    <scope>NUCLEOTIDE SEQUENCE</scope>
    <source>
        <tissue evidence="4">Whole body</tissue>
    </source>
</reference>
<dbReference type="PANTHER" id="PTHR12482">
    <property type="entry name" value="LIPASE ROG1-RELATED-RELATED"/>
    <property type="match status" value="1"/>
</dbReference>
<proteinExistence type="inferred from homology"/>
<feature type="region of interest" description="Disordered" evidence="2">
    <location>
        <begin position="762"/>
        <end position="804"/>
    </location>
</feature>
<feature type="compositionally biased region" description="Polar residues" evidence="2">
    <location>
        <begin position="790"/>
        <end position="803"/>
    </location>
</feature>
<feature type="compositionally biased region" description="Low complexity" evidence="2">
    <location>
        <begin position="509"/>
        <end position="523"/>
    </location>
</feature>
<feature type="region of interest" description="Disordered" evidence="2">
    <location>
        <begin position="944"/>
        <end position="977"/>
    </location>
</feature>
<feature type="domain" description="DUF676" evidence="3">
    <location>
        <begin position="1195"/>
        <end position="1387"/>
    </location>
</feature>
<feature type="compositionally biased region" description="Low complexity" evidence="2">
    <location>
        <begin position="762"/>
        <end position="771"/>
    </location>
</feature>
<dbReference type="Pfam" id="PF12394">
    <property type="entry name" value="DUF3657"/>
    <property type="match status" value="1"/>
</dbReference>
<accession>A0AA88I977</accession>
<comment type="caution">
    <text evidence="4">The sequence shown here is derived from an EMBL/GenBank/DDBJ whole genome shotgun (WGS) entry which is preliminary data.</text>
</comment>
<organism evidence="4 5">
    <name type="scientific">Artemia franciscana</name>
    <name type="common">Brine shrimp</name>
    <name type="synonym">Artemia sanfranciscana</name>
    <dbReference type="NCBI Taxonomy" id="6661"/>
    <lineage>
        <taxon>Eukaryota</taxon>
        <taxon>Metazoa</taxon>
        <taxon>Ecdysozoa</taxon>
        <taxon>Arthropoda</taxon>
        <taxon>Crustacea</taxon>
        <taxon>Branchiopoda</taxon>
        <taxon>Anostraca</taxon>
        <taxon>Artemiidae</taxon>
        <taxon>Artemia</taxon>
    </lineage>
</organism>
<gene>
    <name evidence="4" type="ORF">QYM36_000918</name>
</gene>
<dbReference type="EMBL" id="JAVRJZ010000003">
    <property type="protein sequence ID" value="KAK2724220.1"/>
    <property type="molecule type" value="Genomic_DNA"/>
</dbReference>